<dbReference type="SUPFAM" id="SSF48425">
    <property type="entry name" value="Sec7 domain"/>
    <property type="match status" value="1"/>
</dbReference>
<evidence type="ECO:0000259" key="1">
    <source>
        <dbReference type="PROSITE" id="PS50190"/>
    </source>
</evidence>
<dbReference type="GeneID" id="36320751"/>
<dbReference type="Gene3D" id="1.10.1000.11">
    <property type="entry name" value="Arf Nucleotide-binding Site Opener,domain 2"/>
    <property type="match status" value="1"/>
</dbReference>
<organism evidence="2 3">
    <name type="scientific">Vairimorpha ceranae</name>
    <dbReference type="NCBI Taxonomy" id="40302"/>
    <lineage>
        <taxon>Eukaryota</taxon>
        <taxon>Fungi</taxon>
        <taxon>Fungi incertae sedis</taxon>
        <taxon>Microsporidia</taxon>
        <taxon>Nosematidae</taxon>
        <taxon>Vairimorpha</taxon>
    </lineage>
</organism>
<dbReference type="GO" id="GO:0012505">
    <property type="term" value="C:endomembrane system"/>
    <property type="evidence" value="ECO:0007669"/>
    <property type="project" value="UniProtKB-ARBA"/>
</dbReference>
<evidence type="ECO:0000313" key="3">
    <source>
        <dbReference type="Proteomes" id="UP000034350"/>
    </source>
</evidence>
<dbReference type="RefSeq" id="XP_024332010.1">
    <property type="nucleotide sequence ID" value="XM_024475804.1"/>
</dbReference>
<proteinExistence type="predicted"/>
<dbReference type="OrthoDB" id="430364at2759"/>
<dbReference type="PANTHER" id="PTHR10663">
    <property type="entry name" value="GUANYL-NUCLEOTIDE EXCHANGE FACTOR"/>
    <property type="match status" value="1"/>
</dbReference>
<dbReference type="GO" id="GO:0005085">
    <property type="term" value="F:guanyl-nucleotide exchange factor activity"/>
    <property type="evidence" value="ECO:0007669"/>
    <property type="project" value="InterPro"/>
</dbReference>
<evidence type="ECO:0000313" key="2">
    <source>
        <dbReference type="EMBL" id="KKO76268.1"/>
    </source>
</evidence>
<accession>A0A0F9WTX2</accession>
<dbReference type="EMBL" id="JPQZ01000005">
    <property type="protein sequence ID" value="KKO76268.1"/>
    <property type="molecule type" value="Genomic_DNA"/>
</dbReference>
<keyword evidence="3" id="KW-1185">Reference proteome</keyword>
<gene>
    <name evidence="2" type="ORF">AAJ76_5000102493</name>
</gene>
<protein>
    <submittedName>
        <fullName evidence="2">Arf guanine nucleotide exchange factor</fullName>
    </submittedName>
</protein>
<reference evidence="2 3" key="1">
    <citation type="journal article" date="2015" name="Environ. Microbiol.">
        <title>Genome analyses suggest the presence of polyploidy and recent human-driven expansions in eight global populations of the honeybee pathogen Nosema ceranae.</title>
        <authorList>
            <person name="Pelin A."/>
            <person name="Selman M."/>
            <person name="Aris-Brosou S."/>
            <person name="Farinelli L."/>
            <person name="Corradi N."/>
        </authorList>
    </citation>
    <scope>NUCLEOTIDE SEQUENCE [LARGE SCALE GENOMIC DNA]</scope>
    <source>
        <strain evidence="2 3">PA08 1199</strain>
    </source>
</reference>
<dbReference type="InterPro" id="IPR035999">
    <property type="entry name" value="Sec7_dom_sf"/>
</dbReference>
<dbReference type="GO" id="GO:0016192">
    <property type="term" value="P:vesicle-mediated transport"/>
    <property type="evidence" value="ECO:0007669"/>
    <property type="project" value="UniProtKB-ARBA"/>
</dbReference>
<dbReference type="PROSITE" id="PS50190">
    <property type="entry name" value="SEC7"/>
    <property type="match status" value="1"/>
</dbReference>
<sequence length="906" mass="107905">MHKIKILLYDLKLSNKEYQEIITNINLYSIPDLFNAIFSIKNYTNTDMYNFLTVYDLYNLKEENILGKIVNLKFFQGEKDTDQVILKYFQVLTSTYCISISQPLFERFIILLNSPLFSSAIIYEIFKYLQIFLIHYPGFLKRSIYNLKDNSMKYKLLYNTKDISYVFIVPDIKLILLDNTKSKYLLQEYFNNIPRWYINNLNDNILSYLYYNFDGLEIYKDLCYEFFTKLSLSEIINEFKKNKLHENLKSEMEKVVYNQSIIETFNKSKNIEELYNKYKDTTFLILRYHHLTDLKILGEFLCNHKNVTFLKEFTDTFDFTNMDILVSLRYFLSGFYLVGESQIIYRVLEVFSNHYVKFNKFDPEFILNLCFSLLLLNTKMYNSNIKSKPTFEEYISDFDKEEIPENINMLELYNSIKNDKINLPEKIESSLAHYEVYTKMIKRIQHFKINIQNIDIYDVNNLYQCLDTLQSPCNLSFSIPCYLMDKSLADSNSILNSPHDKFYELCKYSSIKYIPLYLKYNKSDPYRFLNMFKYYLSYDGDIEIYRIFFNLKTKKYDKLYTEITNTKLSGTNCKILVDLYKEKPTNILLLMLERNLNELKSINFMDFESQVNLMSRSTDLQLIKNSQYAIKLLRNVLIANPKLISKEFIELFKEIDDGGDDAFYTMILLQKEEDMFNYVIKVNVEHDDINLSVDNVVDSSENTSINDVNKLEENIDRIKINLMTNYKISEKYKMDDSIKLFQFYSTSKYILNQTVLKRCVTKEKCLRENDISISENLDNRLIYMIYKSNEMNNKELTTYTLWIINLLSTSLPVVVDFFDKNINLLKNNLQESIIKIIISRLKKVVSGLPLCCGCKYNNIGKTDTFISKLIDNDIVKIEDLEFWFVWKKEMNKNKRIIEINGEYLLL</sequence>
<comment type="caution">
    <text evidence="2">The sequence shown here is derived from an EMBL/GenBank/DDBJ whole genome shotgun (WGS) entry which is preliminary data.</text>
</comment>
<dbReference type="Pfam" id="PF01369">
    <property type="entry name" value="Sec7"/>
    <property type="match status" value="1"/>
</dbReference>
<dbReference type="GO" id="GO:0032012">
    <property type="term" value="P:regulation of ARF protein signal transduction"/>
    <property type="evidence" value="ECO:0007669"/>
    <property type="project" value="InterPro"/>
</dbReference>
<name>A0A0F9WTX2_9MICR</name>
<dbReference type="VEuPathDB" id="MicrosporidiaDB:G9O61_00g008480"/>
<dbReference type="VEuPathDB" id="MicrosporidiaDB:AAJ76_5000102493"/>
<dbReference type="GO" id="GO:0005737">
    <property type="term" value="C:cytoplasm"/>
    <property type="evidence" value="ECO:0007669"/>
    <property type="project" value="UniProtKB-ARBA"/>
</dbReference>
<dbReference type="SMART" id="SM00222">
    <property type="entry name" value="Sec7"/>
    <property type="match status" value="1"/>
</dbReference>
<dbReference type="InterPro" id="IPR000904">
    <property type="entry name" value="Sec7_dom"/>
</dbReference>
<dbReference type="PANTHER" id="PTHR10663:SF388">
    <property type="entry name" value="GOLGI-SPECIFIC BREFELDIN A-RESISTANCE GUANINE NUCLEOTIDE EXCHANGE FACTOR 1"/>
    <property type="match status" value="1"/>
</dbReference>
<dbReference type="AlphaFoldDB" id="A0A0F9WTX2"/>
<feature type="domain" description="SEC7" evidence="1">
    <location>
        <begin position="242"/>
        <end position="431"/>
    </location>
</feature>
<dbReference type="Proteomes" id="UP000034350">
    <property type="component" value="Unassembled WGS sequence"/>
</dbReference>
<dbReference type="InterPro" id="IPR023394">
    <property type="entry name" value="Sec7_C_sf"/>
</dbReference>